<dbReference type="HOGENOM" id="CLU_2032990_0_0_3"/>
<sequence>MGMVRVVQAETLDEDASLEKIEKAHAEALRVADLENLMSSNVDVPDARGTYSDYYEITSEVDDLIVYFRAKPKYERVHGYTSFMRVPHLGVWSAVSGMCKSTDLGDSAPNPTVIKGDYSCR</sequence>
<reference evidence="1 2" key="1">
    <citation type="journal article" date="2008" name="Proc. Natl. Acad. Sci. U.S.A.">
        <title>Niche adaptation and genome expansion in the chlorophyll d-producing cyanobacterium Acaryochloris marina.</title>
        <authorList>
            <person name="Swingley W.D."/>
            <person name="Chen M."/>
            <person name="Cheung P.C."/>
            <person name="Conrad A.L."/>
            <person name="Dejesa L.C."/>
            <person name="Hao J."/>
            <person name="Honchak B.M."/>
            <person name="Karbach L.E."/>
            <person name="Kurdoglu A."/>
            <person name="Lahiri S."/>
            <person name="Mastrian S.D."/>
            <person name="Miyashita H."/>
            <person name="Page L."/>
            <person name="Ramakrishna P."/>
            <person name="Satoh S."/>
            <person name="Sattley W.M."/>
            <person name="Shimada Y."/>
            <person name="Taylor H.L."/>
            <person name="Tomo T."/>
            <person name="Tsuchiya T."/>
            <person name="Wang Z.T."/>
            <person name="Raymond J."/>
            <person name="Mimuro M."/>
            <person name="Blankenship R.E."/>
            <person name="Touchman J.W."/>
        </authorList>
    </citation>
    <scope>NUCLEOTIDE SEQUENCE [LARGE SCALE GENOMIC DNA]</scope>
    <source>
        <strain evidence="2">MBIC 11017</strain>
    </source>
</reference>
<keyword evidence="2" id="KW-1185">Reference proteome</keyword>
<evidence type="ECO:0000313" key="2">
    <source>
        <dbReference type="Proteomes" id="UP000000268"/>
    </source>
</evidence>
<dbReference type="KEGG" id="amr:AM1_4263"/>
<accession>B0CCT0</accession>
<dbReference type="AlphaFoldDB" id="B0CCT0"/>
<dbReference type="EMBL" id="CP000828">
    <property type="protein sequence ID" value="ABW29242.1"/>
    <property type="molecule type" value="Genomic_DNA"/>
</dbReference>
<gene>
    <name evidence="1" type="ordered locus">AM1_4263</name>
</gene>
<dbReference type="Proteomes" id="UP000000268">
    <property type="component" value="Chromosome"/>
</dbReference>
<proteinExistence type="predicted"/>
<organism evidence="1 2">
    <name type="scientific">Acaryochloris marina (strain MBIC 11017)</name>
    <dbReference type="NCBI Taxonomy" id="329726"/>
    <lineage>
        <taxon>Bacteria</taxon>
        <taxon>Bacillati</taxon>
        <taxon>Cyanobacteriota</taxon>
        <taxon>Cyanophyceae</taxon>
        <taxon>Acaryochloridales</taxon>
        <taxon>Acaryochloridaceae</taxon>
        <taxon>Acaryochloris</taxon>
    </lineage>
</organism>
<dbReference type="STRING" id="329726.AM1_4263"/>
<protein>
    <submittedName>
        <fullName evidence="1">Uncharacterized protein</fullName>
    </submittedName>
</protein>
<evidence type="ECO:0000313" key="1">
    <source>
        <dbReference type="EMBL" id="ABW29242.1"/>
    </source>
</evidence>
<name>B0CCT0_ACAM1</name>